<evidence type="ECO:0000256" key="1">
    <source>
        <dbReference type="SAM" id="Phobius"/>
    </source>
</evidence>
<evidence type="ECO:0000313" key="2">
    <source>
        <dbReference type="EMBL" id="RAL07529.1"/>
    </source>
</evidence>
<dbReference type="Proteomes" id="UP000248961">
    <property type="component" value="Unassembled WGS sequence"/>
</dbReference>
<dbReference type="RefSeq" id="XP_025546683.1">
    <property type="nucleotide sequence ID" value="XM_025691189.1"/>
</dbReference>
<evidence type="ECO:0000313" key="3">
    <source>
        <dbReference type="Proteomes" id="UP000248961"/>
    </source>
</evidence>
<organism evidence="2 3">
    <name type="scientific">Aspergillus homomorphus (strain CBS 101889)</name>
    <dbReference type="NCBI Taxonomy" id="1450537"/>
    <lineage>
        <taxon>Eukaryota</taxon>
        <taxon>Fungi</taxon>
        <taxon>Dikarya</taxon>
        <taxon>Ascomycota</taxon>
        <taxon>Pezizomycotina</taxon>
        <taxon>Eurotiomycetes</taxon>
        <taxon>Eurotiomycetidae</taxon>
        <taxon>Eurotiales</taxon>
        <taxon>Aspergillaceae</taxon>
        <taxon>Aspergillus</taxon>
        <taxon>Aspergillus subgen. Circumdati</taxon>
    </lineage>
</organism>
<sequence>DPNPRLGIPSARRTLLTGATAFGTGLFLGFSSGNRMSAYRFRAENAHRQPKSSLEWWHYSKTRRYYGIVAGTKEGFRMGSKLAVGASIFSLLEWTVDQARHDQQDFVSTVVAGLSLSGIHSLWARHDMFTAARTAKISLKASLTYGLLQDALAYYRGFPPHYVHFIMG</sequence>
<dbReference type="PANTHER" id="PTHR37852:SF1">
    <property type="entry name" value="HIG1 DOMAIN-CONTAINING PROTEIN"/>
    <property type="match status" value="1"/>
</dbReference>
<dbReference type="PANTHER" id="PTHR37852">
    <property type="entry name" value="YALI0B21208P"/>
    <property type="match status" value="1"/>
</dbReference>
<dbReference type="OrthoDB" id="5584028at2759"/>
<keyword evidence="3" id="KW-1185">Reference proteome</keyword>
<reference evidence="2 3" key="1">
    <citation type="submission" date="2018-02" db="EMBL/GenBank/DDBJ databases">
        <title>The genomes of Aspergillus section Nigri reveals drivers in fungal speciation.</title>
        <authorList>
            <consortium name="DOE Joint Genome Institute"/>
            <person name="Vesth T.C."/>
            <person name="Nybo J."/>
            <person name="Theobald S."/>
            <person name="Brandl J."/>
            <person name="Frisvad J.C."/>
            <person name="Nielsen K.F."/>
            <person name="Lyhne E.K."/>
            <person name="Kogle M.E."/>
            <person name="Kuo A."/>
            <person name="Riley R."/>
            <person name="Clum A."/>
            <person name="Nolan M."/>
            <person name="Lipzen A."/>
            <person name="Salamov A."/>
            <person name="Henrissat B."/>
            <person name="Wiebenga A."/>
            <person name="De vries R.P."/>
            <person name="Grigoriev I.V."/>
            <person name="Mortensen U.H."/>
            <person name="Andersen M.R."/>
            <person name="Baker S.E."/>
        </authorList>
    </citation>
    <scope>NUCLEOTIDE SEQUENCE [LARGE SCALE GENOMIC DNA]</scope>
    <source>
        <strain evidence="2 3">CBS 101889</strain>
    </source>
</reference>
<dbReference type="Pfam" id="PF02466">
    <property type="entry name" value="Tim17"/>
    <property type="match status" value="1"/>
</dbReference>
<gene>
    <name evidence="2" type="ORF">BO97DRAFT_308842</name>
</gene>
<dbReference type="STRING" id="1450537.A0A395HJ18"/>
<protein>
    <submittedName>
        <fullName evidence="2">Uncharacterized protein</fullName>
    </submittedName>
</protein>
<proteinExistence type="predicted"/>
<keyword evidence="1" id="KW-1133">Transmembrane helix</keyword>
<dbReference type="EMBL" id="KZ824330">
    <property type="protein sequence ID" value="RAL07529.1"/>
    <property type="molecule type" value="Genomic_DNA"/>
</dbReference>
<feature type="transmembrane region" description="Helical" evidence="1">
    <location>
        <begin position="15"/>
        <end position="33"/>
    </location>
</feature>
<keyword evidence="1" id="KW-0472">Membrane</keyword>
<accession>A0A395HJ18</accession>
<dbReference type="GeneID" id="37195478"/>
<name>A0A395HJ18_ASPHC</name>
<feature type="non-terminal residue" evidence="2">
    <location>
        <position position="168"/>
    </location>
</feature>
<dbReference type="AlphaFoldDB" id="A0A395HJ18"/>
<keyword evidence="1" id="KW-0812">Transmembrane</keyword>
<feature type="non-terminal residue" evidence="2">
    <location>
        <position position="1"/>
    </location>
</feature>
<dbReference type="VEuPathDB" id="FungiDB:BO97DRAFT_308842"/>